<gene>
    <name evidence="1" type="ORF">K9V48_09840</name>
</gene>
<accession>A0ABS7UR57</accession>
<comment type="caution">
    <text evidence="1">The sequence shown here is derived from an EMBL/GenBank/DDBJ whole genome shotgun (WGS) entry which is preliminary data.</text>
</comment>
<proteinExistence type="predicted"/>
<evidence type="ECO:0008006" key="3">
    <source>
        <dbReference type="Google" id="ProtNLM"/>
    </source>
</evidence>
<organism evidence="1 2">
    <name type="scientific">Metabacillus rhizolycopersici</name>
    <dbReference type="NCBI Taxonomy" id="2875709"/>
    <lineage>
        <taxon>Bacteria</taxon>
        <taxon>Bacillati</taxon>
        <taxon>Bacillota</taxon>
        <taxon>Bacilli</taxon>
        <taxon>Bacillales</taxon>
        <taxon>Bacillaceae</taxon>
        <taxon>Metabacillus</taxon>
    </lineage>
</organism>
<name>A0ABS7UR57_9BACI</name>
<reference evidence="1" key="1">
    <citation type="submission" date="2024-05" db="EMBL/GenBank/DDBJ databases">
        <title>Metabacillus sp. nov., isolated from the rhizosphere soil of tomato plants.</title>
        <authorList>
            <person name="Ma R."/>
        </authorList>
    </citation>
    <scope>NUCLEOTIDE SEQUENCE</scope>
    <source>
        <strain evidence="1">DBTR6</strain>
    </source>
</reference>
<dbReference type="Proteomes" id="UP001165287">
    <property type="component" value="Unassembled WGS sequence"/>
</dbReference>
<keyword evidence="2" id="KW-1185">Reference proteome</keyword>
<evidence type="ECO:0000313" key="2">
    <source>
        <dbReference type="Proteomes" id="UP001165287"/>
    </source>
</evidence>
<sequence>MADQVKVSRRTVIRAVNKLKS</sequence>
<dbReference type="EMBL" id="JAIQUM010000016">
    <property type="protein sequence ID" value="MBZ5750542.1"/>
    <property type="molecule type" value="Genomic_DNA"/>
</dbReference>
<evidence type="ECO:0000313" key="1">
    <source>
        <dbReference type="EMBL" id="MBZ5750542.1"/>
    </source>
</evidence>
<protein>
    <recommendedName>
        <fullName evidence="3">HTH domain-containing protein</fullName>
    </recommendedName>
</protein>